<keyword evidence="2" id="KW-1185">Reference proteome</keyword>
<protein>
    <submittedName>
        <fullName evidence="3">Uncharacterized protein LOC104783863</fullName>
    </submittedName>
</protein>
<evidence type="ECO:0000313" key="3">
    <source>
        <dbReference type="RefSeq" id="XP_010507267.1"/>
    </source>
</evidence>
<organism evidence="2 3">
    <name type="scientific">Camelina sativa</name>
    <name type="common">False flax</name>
    <name type="synonym">Myagrum sativum</name>
    <dbReference type="NCBI Taxonomy" id="90675"/>
    <lineage>
        <taxon>Eukaryota</taxon>
        <taxon>Viridiplantae</taxon>
        <taxon>Streptophyta</taxon>
        <taxon>Embryophyta</taxon>
        <taxon>Tracheophyta</taxon>
        <taxon>Spermatophyta</taxon>
        <taxon>Magnoliopsida</taxon>
        <taxon>eudicotyledons</taxon>
        <taxon>Gunneridae</taxon>
        <taxon>Pentapetalae</taxon>
        <taxon>rosids</taxon>
        <taxon>malvids</taxon>
        <taxon>Brassicales</taxon>
        <taxon>Brassicaceae</taxon>
        <taxon>Camelineae</taxon>
        <taxon>Camelina</taxon>
    </lineage>
</organism>
<dbReference type="Proteomes" id="UP000694864">
    <property type="component" value="Chromosome 4"/>
</dbReference>
<gene>
    <name evidence="3" type="primary">LOC104783863</name>
</gene>
<name>A0ABM0YX76_CAMSA</name>
<reference evidence="2" key="1">
    <citation type="journal article" date="2014" name="Nat. Commun.">
        <title>The emerging biofuel crop Camelina sativa retains a highly undifferentiated hexaploid genome structure.</title>
        <authorList>
            <person name="Kagale S."/>
            <person name="Koh C."/>
            <person name="Nixon J."/>
            <person name="Bollina V."/>
            <person name="Clarke W.E."/>
            <person name="Tuteja R."/>
            <person name="Spillane C."/>
            <person name="Robinson S.J."/>
            <person name="Links M.G."/>
            <person name="Clarke C."/>
            <person name="Higgins E.E."/>
            <person name="Huebert T."/>
            <person name="Sharpe A.G."/>
            <person name="Parkin I.A."/>
        </authorList>
    </citation>
    <scope>NUCLEOTIDE SEQUENCE [LARGE SCALE GENOMIC DNA]</scope>
    <source>
        <strain evidence="2">cv. DH55</strain>
    </source>
</reference>
<dbReference type="RefSeq" id="XP_010507267.1">
    <property type="nucleotide sequence ID" value="XM_010508965.1"/>
</dbReference>
<dbReference type="GeneID" id="104783863"/>
<evidence type="ECO:0000256" key="1">
    <source>
        <dbReference type="SAM" id="MobiDB-lite"/>
    </source>
</evidence>
<evidence type="ECO:0000313" key="2">
    <source>
        <dbReference type="Proteomes" id="UP000694864"/>
    </source>
</evidence>
<dbReference type="PANTHER" id="PTHR33067:SF9">
    <property type="entry name" value="RNA-DIRECTED DNA POLYMERASE"/>
    <property type="match status" value="1"/>
</dbReference>
<dbReference type="PANTHER" id="PTHR33067">
    <property type="entry name" value="RNA-DIRECTED DNA POLYMERASE-RELATED"/>
    <property type="match status" value="1"/>
</dbReference>
<proteinExistence type="predicted"/>
<sequence>MTDQPQLPQAEEGELEERFKAALDIQLEAPLELMSKRKASPPKFLPPHELREEIIKETALLEIELKEAFKEIGNAILRSGVCLDPELQIEENLEDPGSFTLPCLIGLRIFNNYLCNLGASVSIMPLSVANKMGFSSFKPSRRPFLATVGAVIDVKQGKIIIEHGENFKIEFGIKKGIKKPTINGQAFFTQTKQRRVKHHKEVHTTFVVEPRQELENPLNQPAIVERNPKPLPSKTHA</sequence>
<feature type="region of interest" description="Disordered" evidence="1">
    <location>
        <begin position="217"/>
        <end position="237"/>
    </location>
</feature>
<reference evidence="3" key="2">
    <citation type="submission" date="2025-08" db="UniProtKB">
        <authorList>
            <consortium name="RefSeq"/>
        </authorList>
    </citation>
    <scope>IDENTIFICATION</scope>
    <source>
        <tissue evidence="3">Leaf</tissue>
    </source>
</reference>
<accession>A0ABM0YX76</accession>